<proteinExistence type="predicted"/>
<organism evidence="1 2">
    <name type="scientific">Burkholderia ambifaria MEX-5</name>
    <dbReference type="NCBI Taxonomy" id="396597"/>
    <lineage>
        <taxon>Bacteria</taxon>
        <taxon>Pseudomonadati</taxon>
        <taxon>Pseudomonadota</taxon>
        <taxon>Betaproteobacteria</taxon>
        <taxon>Burkholderiales</taxon>
        <taxon>Burkholderiaceae</taxon>
        <taxon>Burkholderia</taxon>
        <taxon>Burkholderia cepacia complex</taxon>
    </lineage>
</organism>
<dbReference type="RefSeq" id="WP_006762621.1">
    <property type="nucleotide sequence ID" value="NZ_ABLK01000506.1"/>
</dbReference>
<sequence length="112" mass="12648">MNKFGYVGIEPRGTLAETAALLGRALDELPFRADAEFRYDEYPAYVAERDGLRYALLGVPAPENDLRDVPTNDFQLMIKPILFDLESGKIDISNELKKKIDESGLLKCRLLE</sequence>
<accession>B1TGI1</accession>
<dbReference type="Proteomes" id="UP000004814">
    <property type="component" value="Unassembled WGS sequence"/>
</dbReference>
<gene>
    <name evidence="1" type="ORF">BamMEX5DRAFT_6897</name>
</gene>
<name>B1TGI1_9BURK</name>
<dbReference type="AlphaFoldDB" id="B1TGI1"/>
<protein>
    <submittedName>
        <fullName evidence="1">Uncharacterized protein</fullName>
    </submittedName>
</protein>
<dbReference type="PATRIC" id="fig|396597.7.peg.411"/>
<evidence type="ECO:0000313" key="1">
    <source>
        <dbReference type="EMBL" id="EDT37324.1"/>
    </source>
</evidence>
<evidence type="ECO:0000313" key="2">
    <source>
        <dbReference type="Proteomes" id="UP000004814"/>
    </source>
</evidence>
<comment type="caution">
    <text evidence="1">The sequence shown here is derived from an EMBL/GenBank/DDBJ whole genome shotgun (WGS) entry which is preliminary data.</text>
</comment>
<dbReference type="EMBL" id="ABLK01000506">
    <property type="protein sequence ID" value="EDT37324.1"/>
    <property type="molecule type" value="Genomic_DNA"/>
</dbReference>
<reference evidence="1 2" key="1">
    <citation type="submission" date="2008-03" db="EMBL/GenBank/DDBJ databases">
        <title>Sequencing of the draft genome and assembly of Burkholderia ambifaria MEX-5.</title>
        <authorList>
            <consortium name="US DOE Joint Genome Institute (JGI-PGF)"/>
            <person name="Copeland A."/>
            <person name="Lucas S."/>
            <person name="Lapidus A."/>
            <person name="Glavina del Rio T."/>
            <person name="Dalin E."/>
            <person name="Tice H."/>
            <person name="Bruce D."/>
            <person name="Goodwin L."/>
            <person name="Pitluck S."/>
            <person name="Larimer F."/>
            <person name="Land M.L."/>
            <person name="Hauser L."/>
            <person name="Tiedje J."/>
            <person name="Richardson P."/>
        </authorList>
    </citation>
    <scope>NUCLEOTIDE SEQUENCE [LARGE SCALE GENOMIC DNA]</scope>
    <source>
        <strain evidence="1 2">MEX-5</strain>
    </source>
</reference>